<keyword evidence="3" id="KW-1003">Cell membrane</keyword>
<evidence type="ECO:0000256" key="4">
    <source>
        <dbReference type="ARBA" id="ARBA00022519"/>
    </source>
</evidence>
<dbReference type="PANTHER" id="PTHR35011:SF4">
    <property type="entry name" value="SLL1102 PROTEIN"/>
    <property type="match status" value="1"/>
</dbReference>
<evidence type="ECO:0000256" key="5">
    <source>
        <dbReference type="ARBA" id="ARBA00022692"/>
    </source>
</evidence>
<keyword evidence="7 9" id="KW-0472">Membrane</keyword>
<reference evidence="11 12" key="1">
    <citation type="submission" date="2022-06" db="EMBL/GenBank/DDBJ databases">
        <title>Thiomicrohabdus sp. nov, an obligately chemolithoautotrophic, sulfur-oxidizing bacterium isolated from beach of Guanyin Mountain. Amoy.</title>
        <authorList>
            <person name="Zhu H."/>
        </authorList>
    </citation>
    <scope>NUCLEOTIDE SEQUENCE [LARGE SCALE GENOMIC DNA]</scope>
    <source>
        <strain evidence="11 12">XGS-01</strain>
    </source>
</reference>
<feature type="transmembrane region" description="Helical" evidence="9">
    <location>
        <begin position="140"/>
        <end position="165"/>
    </location>
</feature>
<keyword evidence="4 9" id="KW-0997">Cell inner membrane</keyword>
<evidence type="ECO:0000313" key="12">
    <source>
        <dbReference type="Proteomes" id="UP001222275"/>
    </source>
</evidence>
<feature type="transmembrane region" description="Helical" evidence="9">
    <location>
        <begin position="97"/>
        <end position="120"/>
    </location>
</feature>
<evidence type="ECO:0000256" key="6">
    <source>
        <dbReference type="ARBA" id="ARBA00022989"/>
    </source>
</evidence>
<dbReference type="Pfam" id="PF04290">
    <property type="entry name" value="DctQ"/>
    <property type="match status" value="1"/>
</dbReference>
<proteinExistence type="inferred from homology"/>
<comment type="subunit">
    <text evidence="9">The complex comprises the extracytoplasmic solute receptor protein and the two transmembrane proteins.</text>
</comment>
<evidence type="ECO:0000256" key="1">
    <source>
        <dbReference type="ARBA" id="ARBA00004429"/>
    </source>
</evidence>
<feature type="transmembrane region" description="Helical" evidence="9">
    <location>
        <begin position="60"/>
        <end position="76"/>
    </location>
</feature>
<dbReference type="EMBL" id="CP102381">
    <property type="protein sequence ID" value="WEJ62841.1"/>
    <property type="molecule type" value="Genomic_DNA"/>
</dbReference>
<feature type="domain" description="Tripartite ATP-independent periplasmic transporters DctQ component" evidence="10">
    <location>
        <begin position="35"/>
        <end position="167"/>
    </location>
</feature>
<comment type="function">
    <text evidence="9">Part of the tripartite ATP-independent periplasmic (TRAP) transport system.</text>
</comment>
<evidence type="ECO:0000256" key="9">
    <source>
        <dbReference type="RuleBase" id="RU369079"/>
    </source>
</evidence>
<dbReference type="Proteomes" id="UP001222275">
    <property type="component" value="Chromosome"/>
</dbReference>
<feature type="transmembrane region" description="Helical" evidence="9">
    <location>
        <begin position="27"/>
        <end position="48"/>
    </location>
</feature>
<gene>
    <name evidence="11" type="ORF">NR989_00945</name>
</gene>
<name>A0ABY8CA47_9GAMM</name>
<dbReference type="PANTHER" id="PTHR35011">
    <property type="entry name" value="2,3-DIKETO-L-GULONATE TRAP TRANSPORTER SMALL PERMEASE PROTEIN YIAM"/>
    <property type="match status" value="1"/>
</dbReference>
<keyword evidence="5 9" id="KW-0812">Transmembrane</keyword>
<comment type="similarity">
    <text evidence="8 9">Belongs to the TRAP transporter small permease family.</text>
</comment>
<sequence length="193" mass="21763">MPLSAFSQFLTTFVRQQNAFQKQLGQWVAWGSLSLVLITALVVILRYGFNMGSIALQESIMYNHAILFMLGIAYTYEQDKHVRVDVFYGQLDARKKAWVNFIGTIMFVLPVMAFIFWSGWEYVTTSWQIKEASGEAGGIAYLYMLKTLIVIMAGLVSLQAVSVLIQSALTLFIKPEPVIESDIETNIKTEGKL</sequence>
<accession>A0ABY8CA47</accession>
<evidence type="ECO:0000256" key="2">
    <source>
        <dbReference type="ARBA" id="ARBA00022448"/>
    </source>
</evidence>
<dbReference type="InterPro" id="IPR007387">
    <property type="entry name" value="TRAP_DctQ"/>
</dbReference>
<dbReference type="InterPro" id="IPR055348">
    <property type="entry name" value="DctQ"/>
</dbReference>
<dbReference type="RefSeq" id="WP_275595098.1">
    <property type="nucleotide sequence ID" value="NZ_CP102381.1"/>
</dbReference>
<keyword evidence="2 9" id="KW-0813">Transport</keyword>
<evidence type="ECO:0000256" key="3">
    <source>
        <dbReference type="ARBA" id="ARBA00022475"/>
    </source>
</evidence>
<evidence type="ECO:0000259" key="10">
    <source>
        <dbReference type="Pfam" id="PF04290"/>
    </source>
</evidence>
<protein>
    <recommendedName>
        <fullName evidence="9">TRAP transporter small permease protein</fullName>
    </recommendedName>
</protein>
<evidence type="ECO:0000256" key="7">
    <source>
        <dbReference type="ARBA" id="ARBA00023136"/>
    </source>
</evidence>
<keyword evidence="12" id="KW-1185">Reference proteome</keyword>
<organism evidence="11 12">
    <name type="scientific">Thiomicrorhabdus lithotrophica</name>
    <dbReference type="NCBI Taxonomy" id="2949997"/>
    <lineage>
        <taxon>Bacteria</taxon>
        <taxon>Pseudomonadati</taxon>
        <taxon>Pseudomonadota</taxon>
        <taxon>Gammaproteobacteria</taxon>
        <taxon>Thiotrichales</taxon>
        <taxon>Piscirickettsiaceae</taxon>
        <taxon>Thiomicrorhabdus</taxon>
    </lineage>
</organism>
<comment type="subcellular location">
    <subcellularLocation>
        <location evidence="1 9">Cell inner membrane</location>
        <topology evidence="1 9">Multi-pass membrane protein</topology>
    </subcellularLocation>
</comment>
<keyword evidence="6 9" id="KW-1133">Transmembrane helix</keyword>
<evidence type="ECO:0000313" key="11">
    <source>
        <dbReference type="EMBL" id="WEJ62841.1"/>
    </source>
</evidence>
<evidence type="ECO:0000256" key="8">
    <source>
        <dbReference type="ARBA" id="ARBA00038436"/>
    </source>
</evidence>